<accession>A0A245ZHK9</accession>
<keyword evidence="2" id="KW-1185">Reference proteome</keyword>
<dbReference type="AlphaFoldDB" id="A0A245ZHK9"/>
<organism evidence="1 2">
    <name type="scientific">Sphingomonas dokdonensis</name>
    <dbReference type="NCBI Taxonomy" id="344880"/>
    <lineage>
        <taxon>Bacteria</taxon>
        <taxon>Pseudomonadati</taxon>
        <taxon>Pseudomonadota</taxon>
        <taxon>Alphaproteobacteria</taxon>
        <taxon>Sphingomonadales</taxon>
        <taxon>Sphingomonadaceae</taxon>
        <taxon>Sphingomonas</taxon>
    </lineage>
</organism>
<gene>
    <name evidence="1" type="ORF">SPDO_22040</name>
</gene>
<sequence>MRLNARLILKLIIAVPALIDLGRRGAAAGRAIVDLVAQPKEPR</sequence>
<reference evidence="1 2" key="1">
    <citation type="submission" date="2017-03" db="EMBL/GenBank/DDBJ databases">
        <title>Genome sequence of Sphingomonas dokdonensis DSM 21029.</title>
        <authorList>
            <person name="Poehlein A."/>
            <person name="Wuebbeler J.H."/>
            <person name="Steinbuechel A."/>
            <person name="Daniel R."/>
        </authorList>
    </citation>
    <scope>NUCLEOTIDE SEQUENCE [LARGE SCALE GENOMIC DNA]</scope>
    <source>
        <strain evidence="1 2">DSM 21029</strain>
    </source>
</reference>
<evidence type="ECO:0000313" key="2">
    <source>
        <dbReference type="Proteomes" id="UP000197290"/>
    </source>
</evidence>
<protein>
    <submittedName>
        <fullName evidence="1">Uncharacterized protein</fullName>
    </submittedName>
</protein>
<dbReference type="Proteomes" id="UP000197290">
    <property type="component" value="Unassembled WGS sequence"/>
</dbReference>
<proteinExistence type="predicted"/>
<dbReference type="EMBL" id="NBBI01000004">
    <property type="protein sequence ID" value="OWK29223.1"/>
    <property type="molecule type" value="Genomic_DNA"/>
</dbReference>
<evidence type="ECO:0000313" key="1">
    <source>
        <dbReference type="EMBL" id="OWK29223.1"/>
    </source>
</evidence>
<comment type="caution">
    <text evidence="1">The sequence shown here is derived from an EMBL/GenBank/DDBJ whole genome shotgun (WGS) entry which is preliminary data.</text>
</comment>
<name>A0A245ZHK9_9SPHN</name>
<dbReference type="RefSeq" id="WP_281252580.1">
    <property type="nucleotide sequence ID" value="NZ_NBBI01000004.1"/>
</dbReference>